<dbReference type="EMBL" id="VDMD01000011">
    <property type="protein sequence ID" value="TRM63025.1"/>
    <property type="molecule type" value="Genomic_DNA"/>
</dbReference>
<evidence type="ECO:0000313" key="1">
    <source>
        <dbReference type="EMBL" id="TRM63025.1"/>
    </source>
</evidence>
<evidence type="ECO:0000313" key="2">
    <source>
        <dbReference type="Proteomes" id="UP000320762"/>
    </source>
</evidence>
<accession>A0A550CDZ3</accession>
<sequence length="260" mass="30021">MSGAPPTPRTVARISPKAFVMARLHPADALRARQDRYHSDPNTRINLRTDEMDRICETSDAIREHMPMGATHDKWFWRLEEGWGLRLAFTKVHRAIDRVQSRLVQRGVLPGYFIDDVDVNEEGLSMAEKVFMIEARLRRGGPGSGRDWKDLKKMRRMLLDALTLDAKIALDGLGEGPFSYTHMHPADAALWLRLRCERDAALLGREYELYAADLVHPRLFRDISNESEEVKMLEAYKRAWFSAQRHCCAMLVKFHQSMML</sequence>
<name>A0A550CDZ3_9AGAR</name>
<dbReference type="Proteomes" id="UP000320762">
    <property type="component" value="Unassembled WGS sequence"/>
</dbReference>
<proteinExistence type="predicted"/>
<gene>
    <name evidence="1" type="ORF">BD626DRAFT_44863</name>
</gene>
<keyword evidence="2" id="KW-1185">Reference proteome</keyword>
<reference evidence="1 2" key="1">
    <citation type="journal article" date="2019" name="New Phytol.">
        <title>Comparative genomics reveals unique wood-decay strategies and fruiting body development in the Schizophyllaceae.</title>
        <authorList>
            <person name="Almasi E."/>
            <person name="Sahu N."/>
            <person name="Krizsan K."/>
            <person name="Balint B."/>
            <person name="Kovacs G.M."/>
            <person name="Kiss B."/>
            <person name="Cseklye J."/>
            <person name="Drula E."/>
            <person name="Henrissat B."/>
            <person name="Nagy I."/>
            <person name="Chovatia M."/>
            <person name="Adam C."/>
            <person name="LaButti K."/>
            <person name="Lipzen A."/>
            <person name="Riley R."/>
            <person name="Grigoriev I.V."/>
            <person name="Nagy L.G."/>
        </authorList>
    </citation>
    <scope>NUCLEOTIDE SEQUENCE [LARGE SCALE GENOMIC DNA]</scope>
    <source>
        <strain evidence="1 2">NL-1724</strain>
    </source>
</reference>
<protein>
    <submittedName>
        <fullName evidence="1">Uncharacterized protein</fullName>
    </submittedName>
</protein>
<comment type="caution">
    <text evidence="1">The sequence shown here is derived from an EMBL/GenBank/DDBJ whole genome shotgun (WGS) entry which is preliminary data.</text>
</comment>
<dbReference type="AlphaFoldDB" id="A0A550CDZ3"/>
<organism evidence="1 2">
    <name type="scientific">Schizophyllum amplum</name>
    <dbReference type="NCBI Taxonomy" id="97359"/>
    <lineage>
        <taxon>Eukaryota</taxon>
        <taxon>Fungi</taxon>
        <taxon>Dikarya</taxon>
        <taxon>Basidiomycota</taxon>
        <taxon>Agaricomycotina</taxon>
        <taxon>Agaricomycetes</taxon>
        <taxon>Agaricomycetidae</taxon>
        <taxon>Agaricales</taxon>
        <taxon>Schizophyllaceae</taxon>
        <taxon>Schizophyllum</taxon>
    </lineage>
</organism>